<reference evidence="2" key="2">
    <citation type="submission" date="2025-08" db="UniProtKB">
        <authorList>
            <consortium name="Ensembl"/>
        </authorList>
    </citation>
    <scope>IDENTIFICATION</scope>
</reference>
<dbReference type="InterPro" id="IPR013783">
    <property type="entry name" value="Ig-like_fold"/>
</dbReference>
<accession>A0A4W5LPF8</accession>
<dbReference type="AlphaFoldDB" id="A0A4W5LPF8"/>
<evidence type="ECO:0000256" key="1">
    <source>
        <dbReference type="SAM" id="SignalP"/>
    </source>
</evidence>
<organism evidence="2 3">
    <name type="scientific">Hucho hucho</name>
    <name type="common">huchen</name>
    <dbReference type="NCBI Taxonomy" id="62062"/>
    <lineage>
        <taxon>Eukaryota</taxon>
        <taxon>Metazoa</taxon>
        <taxon>Chordata</taxon>
        <taxon>Craniata</taxon>
        <taxon>Vertebrata</taxon>
        <taxon>Euteleostomi</taxon>
        <taxon>Actinopterygii</taxon>
        <taxon>Neopterygii</taxon>
        <taxon>Teleostei</taxon>
        <taxon>Protacanthopterygii</taxon>
        <taxon>Salmoniformes</taxon>
        <taxon>Salmonidae</taxon>
        <taxon>Salmoninae</taxon>
        <taxon>Hucho</taxon>
    </lineage>
</organism>
<dbReference type="InterPro" id="IPR050199">
    <property type="entry name" value="IgHV"/>
</dbReference>
<evidence type="ECO:0008006" key="4">
    <source>
        <dbReference type="Google" id="ProtNLM"/>
    </source>
</evidence>
<reference evidence="3" key="1">
    <citation type="submission" date="2018-06" db="EMBL/GenBank/DDBJ databases">
        <title>Genome assembly of Danube salmon.</title>
        <authorList>
            <person name="Macqueen D.J."/>
            <person name="Gundappa M.K."/>
        </authorList>
    </citation>
    <scope>NUCLEOTIDE SEQUENCE [LARGE SCALE GENOMIC DNA]</scope>
</reference>
<dbReference type="PANTHER" id="PTHR23266">
    <property type="entry name" value="IMMUNOGLOBULIN HEAVY CHAIN"/>
    <property type="match status" value="1"/>
</dbReference>
<dbReference type="Ensembl" id="ENSHHUT00000029200.1">
    <property type="protein sequence ID" value="ENSHHUP00000028076.1"/>
    <property type="gene ID" value="ENSHHUG00000017838.1"/>
</dbReference>
<keyword evidence="3" id="KW-1185">Reference proteome</keyword>
<protein>
    <recommendedName>
        <fullName evidence="4">Immunoglobulin V-set domain-containing protein</fullName>
    </recommendedName>
</protein>
<name>A0A4W5LPF8_9TELE</name>
<evidence type="ECO:0000313" key="3">
    <source>
        <dbReference type="Proteomes" id="UP000314982"/>
    </source>
</evidence>
<feature type="chain" id="PRO_5021212105" description="Immunoglobulin V-set domain-containing protein" evidence="1">
    <location>
        <begin position="23"/>
        <end position="91"/>
    </location>
</feature>
<reference evidence="2" key="3">
    <citation type="submission" date="2025-09" db="UniProtKB">
        <authorList>
            <consortium name="Ensembl"/>
        </authorList>
    </citation>
    <scope>IDENTIFICATION</scope>
</reference>
<evidence type="ECO:0000313" key="2">
    <source>
        <dbReference type="Ensembl" id="ENSHHUP00000028076.1"/>
    </source>
</evidence>
<dbReference type="Gene3D" id="2.60.40.10">
    <property type="entry name" value="Immunoglobulins"/>
    <property type="match status" value="1"/>
</dbReference>
<dbReference type="SUPFAM" id="SSF48726">
    <property type="entry name" value="Immunoglobulin"/>
    <property type="match status" value="1"/>
</dbReference>
<sequence length="91" mass="10095">FSIGLSIVVLFTIVFFFSGVHCGVELTQKGPISIEPGKSLTLSSSGLDINGYWMAWIRQAPGKRLEWRQTLSCKVSGFSLTSTCYCTVWVR</sequence>
<dbReference type="InterPro" id="IPR036179">
    <property type="entry name" value="Ig-like_dom_sf"/>
</dbReference>
<proteinExistence type="predicted"/>
<dbReference type="Proteomes" id="UP000314982">
    <property type="component" value="Unassembled WGS sequence"/>
</dbReference>
<feature type="signal peptide" evidence="1">
    <location>
        <begin position="1"/>
        <end position="22"/>
    </location>
</feature>
<keyword evidence="1" id="KW-0732">Signal</keyword>